<evidence type="ECO:0000259" key="6">
    <source>
        <dbReference type="Pfam" id="PF13426"/>
    </source>
</evidence>
<feature type="compositionally biased region" description="Polar residues" evidence="4">
    <location>
        <begin position="22"/>
        <end position="32"/>
    </location>
</feature>
<dbReference type="InterPro" id="IPR044926">
    <property type="entry name" value="RGS_subdomain_2"/>
</dbReference>
<evidence type="ECO:0000256" key="2">
    <source>
        <dbReference type="ARBA" id="ARBA00022643"/>
    </source>
</evidence>
<dbReference type="SUPFAM" id="SSF48097">
    <property type="entry name" value="Regulator of G-protein signaling, RGS"/>
    <property type="match status" value="1"/>
</dbReference>
<dbReference type="SUPFAM" id="SSF55785">
    <property type="entry name" value="PYP-like sensor domain (PAS domain)"/>
    <property type="match status" value="1"/>
</dbReference>
<feature type="compositionally biased region" description="Low complexity" evidence="4">
    <location>
        <begin position="404"/>
        <end position="420"/>
    </location>
</feature>
<dbReference type="NCBIfam" id="TIGR00229">
    <property type="entry name" value="sensory_box"/>
    <property type="match status" value="1"/>
</dbReference>
<dbReference type="InterPro" id="IPR000014">
    <property type="entry name" value="PAS"/>
</dbReference>
<dbReference type="Proteomes" id="UP001239445">
    <property type="component" value="Unassembled WGS sequence"/>
</dbReference>
<feature type="domain" description="PAS" evidence="6">
    <location>
        <begin position="245"/>
        <end position="348"/>
    </location>
</feature>
<feature type="domain" description="RGS" evidence="5">
    <location>
        <begin position="107"/>
        <end position="214"/>
    </location>
</feature>
<feature type="region of interest" description="Disordered" evidence="4">
    <location>
        <begin position="1"/>
        <end position="32"/>
    </location>
</feature>
<keyword evidence="2" id="KW-0288">FMN</keyword>
<evidence type="ECO:0000256" key="4">
    <source>
        <dbReference type="SAM" id="MobiDB-lite"/>
    </source>
</evidence>
<dbReference type="InterPro" id="IPR035965">
    <property type="entry name" value="PAS-like_dom_sf"/>
</dbReference>
<gene>
    <name evidence="7" type="ORF">QBC47DRAFT_198058</name>
</gene>
<dbReference type="Pfam" id="PF13426">
    <property type="entry name" value="PAS_9"/>
    <property type="match status" value="1"/>
</dbReference>
<dbReference type="Gene3D" id="1.10.167.10">
    <property type="entry name" value="Regulator of G-protein Signalling 4, domain 2"/>
    <property type="match status" value="1"/>
</dbReference>
<evidence type="ECO:0000259" key="5">
    <source>
        <dbReference type="Pfam" id="PF00615"/>
    </source>
</evidence>
<name>A0AAJ0BH97_9PEZI</name>
<dbReference type="InterPro" id="IPR016137">
    <property type="entry name" value="RGS"/>
</dbReference>
<comment type="caution">
    <text evidence="7">The sequence shown here is derived from an EMBL/GenBank/DDBJ whole genome shotgun (WGS) entry which is preliminary data.</text>
</comment>
<dbReference type="Gene3D" id="3.30.450.20">
    <property type="entry name" value="PAS domain"/>
    <property type="match status" value="1"/>
</dbReference>
<evidence type="ECO:0000313" key="7">
    <source>
        <dbReference type="EMBL" id="KAK1755841.1"/>
    </source>
</evidence>
<feature type="region of interest" description="Disordered" evidence="4">
    <location>
        <begin position="370"/>
        <end position="469"/>
    </location>
</feature>
<sequence>MVATTFRSPPPDSRPSKPQKDTIQVQLRSGSGLSFHTNRAAFRHYTDYNKDGTLRLAGKRARSSGFDPLSADTLPTRDRSLEPKRHRPETKPLPDFFDPDVMKMAFSDPVTGRRLYHFAKSRHRAADVLFLVKVDEYTRAMGDMTSVMNQISTNFTDPTAASPLNLPQHVSKALTLNTRSCTKSVLPHLERLYRDATESVQERLARDLFPDFVRFQLCQCIQSSLVENHGRTKGAHPAYPGLMESFCLTDPRKAGNPVVFASDGFFTLSGYSRQEMMNKSCSVIQGAHTDTETRRRIGKALADGRETAELIVNYRNDGTPFWNLLFICPLVERGRVRYHLGAQINVSESMGAGYEDILRILNFSVPGEGFSSHASPKAQGRRPVFKTRAPQKQVISVRENTQSPGNLLPLPARLLGRLSPKPARPGDKPHTPQPAASVTSENARSTQKRPLCGVHPPPPTTAQHLDESSTPYSRLLVMRYYHQPAATTTTTTDEPHHHSPSPPPPPGTMPIMFCSPSASETLGLFVADSSSNSHDDQHDQIIGRDIFAVLAERLNSSTATRGVRSTVLKKVGAGKAVCTDLARDVLFGGCRTRRLVGHWVPLLRDGDDVGFVVLILTPMECS</sequence>
<dbReference type="GO" id="GO:0005634">
    <property type="term" value="C:nucleus"/>
    <property type="evidence" value="ECO:0007669"/>
    <property type="project" value="TreeGrafter"/>
</dbReference>
<dbReference type="PANTHER" id="PTHR47429">
    <property type="entry name" value="PROTEIN TWIN LOV 1"/>
    <property type="match status" value="1"/>
</dbReference>
<keyword evidence="8" id="KW-1185">Reference proteome</keyword>
<evidence type="ECO:0000313" key="8">
    <source>
        <dbReference type="Proteomes" id="UP001239445"/>
    </source>
</evidence>
<feature type="region of interest" description="Disordered" evidence="4">
    <location>
        <begin position="64"/>
        <end position="94"/>
    </location>
</feature>
<keyword evidence="1" id="KW-0285">Flavoprotein</keyword>
<organism evidence="7 8">
    <name type="scientific">Echria macrotheca</name>
    <dbReference type="NCBI Taxonomy" id="438768"/>
    <lineage>
        <taxon>Eukaryota</taxon>
        <taxon>Fungi</taxon>
        <taxon>Dikarya</taxon>
        <taxon>Ascomycota</taxon>
        <taxon>Pezizomycotina</taxon>
        <taxon>Sordariomycetes</taxon>
        <taxon>Sordariomycetidae</taxon>
        <taxon>Sordariales</taxon>
        <taxon>Schizotheciaceae</taxon>
        <taxon>Echria</taxon>
    </lineage>
</organism>
<feature type="region of interest" description="Disordered" evidence="4">
    <location>
        <begin position="487"/>
        <end position="508"/>
    </location>
</feature>
<dbReference type="EMBL" id="MU839833">
    <property type="protein sequence ID" value="KAK1755841.1"/>
    <property type="molecule type" value="Genomic_DNA"/>
</dbReference>
<reference evidence="7" key="1">
    <citation type="submission" date="2023-06" db="EMBL/GenBank/DDBJ databases">
        <title>Genome-scale phylogeny and comparative genomics of the fungal order Sordariales.</title>
        <authorList>
            <consortium name="Lawrence Berkeley National Laboratory"/>
            <person name="Hensen N."/>
            <person name="Bonometti L."/>
            <person name="Westerberg I."/>
            <person name="Brannstrom I.O."/>
            <person name="Guillou S."/>
            <person name="Cros-Aarteil S."/>
            <person name="Calhoun S."/>
            <person name="Haridas S."/>
            <person name="Kuo A."/>
            <person name="Mondo S."/>
            <person name="Pangilinan J."/>
            <person name="Riley R."/>
            <person name="Labutti K."/>
            <person name="Andreopoulos B."/>
            <person name="Lipzen A."/>
            <person name="Chen C."/>
            <person name="Yanf M."/>
            <person name="Daum C."/>
            <person name="Ng V."/>
            <person name="Clum A."/>
            <person name="Steindorff A."/>
            <person name="Ohm R."/>
            <person name="Martin F."/>
            <person name="Silar P."/>
            <person name="Natvig D."/>
            <person name="Lalanne C."/>
            <person name="Gautier V."/>
            <person name="Ament-Velasquez S.L."/>
            <person name="Kruys A."/>
            <person name="Hutchinson M.I."/>
            <person name="Powell A.J."/>
            <person name="Barry K."/>
            <person name="Miller A.N."/>
            <person name="Grigoriev I.V."/>
            <person name="Debuchy R."/>
            <person name="Gladieux P."/>
            <person name="Thoren M.H."/>
            <person name="Johannesson H."/>
        </authorList>
    </citation>
    <scope>NUCLEOTIDE SEQUENCE</scope>
    <source>
        <strain evidence="7">PSN4</strain>
    </source>
</reference>
<feature type="compositionally biased region" description="Polar residues" evidence="4">
    <location>
        <begin position="434"/>
        <end position="445"/>
    </location>
</feature>
<evidence type="ECO:0000256" key="1">
    <source>
        <dbReference type="ARBA" id="ARBA00022630"/>
    </source>
</evidence>
<keyword evidence="3" id="KW-0157">Chromophore</keyword>
<proteinExistence type="predicted"/>
<dbReference type="Pfam" id="PF00615">
    <property type="entry name" value="RGS"/>
    <property type="match status" value="1"/>
</dbReference>
<evidence type="ECO:0000256" key="3">
    <source>
        <dbReference type="ARBA" id="ARBA00022991"/>
    </source>
</evidence>
<accession>A0AAJ0BH97</accession>
<protein>
    <submittedName>
        <fullName evidence="7">Phototropin</fullName>
    </submittedName>
</protein>
<dbReference type="InterPro" id="IPR036305">
    <property type="entry name" value="RGS_sf"/>
</dbReference>
<dbReference type="PANTHER" id="PTHR47429:SF2">
    <property type="entry name" value="PROTEIN TWIN LOV 1"/>
    <property type="match status" value="1"/>
</dbReference>
<dbReference type="AlphaFoldDB" id="A0AAJ0BH97"/>